<keyword evidence="1" id="KW-1133">Transmembrane helix</keyword>
<name>A0A562URS3_9ACTN</name>
<dbReference type="OrthoDB" id="5187564at2"/>
<protein>
    <submittedName>
        <fullName evidence="2">Uncharacterized protein</fullName>
    </submittedName>
</protein>
<keyword evidence="1" id="KW-0472">Membrane</keyword>
<dbReference type="AlphaFoldDB" id="A0A562URS3"/>
<reference evidence="2 3" key="1">
    <citation type="journal article" date="2013" name="Stand. Genomic Sci.">
        <title>Genomic Encyclopedia of Type Strains, Phase I: The one thousand microbial genomes (KMG-I) project.</title>
        <authorList>
            <person name="Kyrpides N.C."/>
            <person name="Woyke T."/>
            <person name="Eisen J.A."/>
            <person name="Garrity G."/>
            <person name="Lilburn T.G."/>
            <person name="Beck B.J."/>
            <person name="Whitman W.B."/>
            <person name="Hugenholtz P."/>
            <person name="Klenk H.P."/>
        </authorList>
    </citation>
    <scope>NUCLEOTIDE SEQUENCE [LARGE SCALE GENOMIC DNA]</scope>
    <source>
        <strain evidence="2 3">DSM 45044</strain>
    </source>
</reference>
<dbReference type="RefSeq" id="WP_147142805.1">
    <property type="nucleotide sequence ID" value="NZ_BAABIJ010000004.1"/>
</dbReference>
<evidence type="ECO:0000313" key="2">
    <source>
        <dbReference type="EMBL" id="TWJ08312.1"/>
    </source>
</evidence>
<feature type="transmembrane region" description="Helical" evidence="1">
    <location>
        <begin position="86"/>
        <end position="111"/>
    </location>
</feature>
<proteinExistence type="predicted"/>
<accession>A0A562URS3</accession>
<evidence type="ECO:0000256" key="1">
    <source>
        <dbReference type="SAM" id="Phobius"/>
    </source>
</evidence>
<comment type="caution">
    <text evidence="2">The sequence shown here is derived from an EMBL/GenBank/DDBJ whole genome shotgun (WGS) entry which is preliminary data.</text>
</comment>
<feature type="transmembrane region" description="Helical" evidence="1">
    <location>
        <begin position="59"/>
        <end position="79"/>
    </location>
</feature>
<evidence type="ECO:0000313" key="3">
    <source>
        <dbReference type="Proteomes" id="UP000321617"/>
    </source>
</evidence>
<organism evidence="2 3">
    <name type="scientific">Stackebrandtia albiflava</name>
    <dbReference type="NCBI Taxonomy" id="406432"/>
    <lineage>
        <taxon>Bacteria</taxon>
        <taxon>Bacillati</taxon>
        <taxon>Actinomycetota</taxon>
        <taxon>Actinomycetes</taxon>
        <taxon>Glycomycetales</taxon>
        <taxon>Glycomycetaceae</taxon>
        <taxon>Stackebrandtia</taxon>
    </lineage>
</organism>
<keyword evidence="1" id="KW-0812">Transmembrane</keyword>
<sequence length="174" mass="18555">MFATPHETDRFRRPAAVILLAAAGVFTLVALSQLFFGTGVDPRDSLGSRAAGFGFTDRAHATLFGVIPLALPLLAGLLWPRQAIRLVAAVQYLVMLATGALIAVTAFGFGLDAGGQQRSMGAGVFIDDRFAVEQLVLDVTVLVLAGLAMAVMVRAYRRDRAAAQRLRSCTTVRH</sequence>
<dbReference type="EMBL" id="VLLL01000008">
    <property type="protein sequence ID" value="TWJ08312.1"/>
    <property type="molecule type" value="Genomic_DNA"/>
</dbReference>
<gene>
    <name evidence="2" type="ORF">LX16_4537</name>
</gene>
<keyword evidence="3" id="KW-1185">Reference proteome</keyword>
<feature type="transmembrane region" description="Helical" evidence="1">
    <location>
        <begin position="16"/>
        <end position="39"/>
    </location>
</feature>
<feature type="transmembrane region" description="Helical" evidence="1">
    <location>
        <begin position="135"/>
        <end position="156"/>
    </location>
</feature>
<dbReference type="Proteomes" id="UP000321617">
    <property type="component" value="Unassembled WGS sequence"/>
</dbReference>